<accession>A0A6C0LWS2</accession>
<dbReference type="EMBL" id="MN740566">
    <property type="protein sequence ID" value="QHU34014.1"/>
    <property type="molecule type" value="Genomic_DNA"/>
</dbReference>
<reference evidence="1" key="1">
    <citation type="journal article" date="2020" name="Nature">
        <title>Giant virus diversity and host interactions through global metagenomics.</title>
        <authorList>
            <person name="Schulz F."/>
            <person name="Roux S."/>
            <person name="Paez-Espino D."/>
            <person name="Jungbluth S."/>
            <person name="Walsh D.A."/>
            <person name="Denef V.J."/>
            <person name="McMahon K.D."/>
            <person name="Konstantinidis K.T."/>
            <person name="Eloe-Fadrosh E.A."/>
            <person name="Kyrpides N.C."/>
            <person name="Woyke T."/>
        </authorList>
    </citation>
    <scope>NUCLEOTIDE SEQUENCE</scope>
    <source>
        <strain evidence="1">GVMAG-S-1016704-142</strain>
    </source>
</reference>
<sequence>MSIVIYNKEAGTIKMSSVIYNKEERVYYFECPHCQLLCQVSNNDLNCEIFRHAVTKDNMLFIDPHTPKEKCEELVSSGSVWGCGKPFKFDGTSIKICDYI</sequence>
<name>A0A6C0LWS2_9ZZZZ</name>
<organism evidence="1">
    <name type="scientific">viral metagenome</name>
    <dbReference type="NCBI Taxonomy" id="1070528"/>
    <lineage>
        <taxon>unclassified sequences</taxon>
        <taxon>metagenomes</taxon>
        <taxon>organismal metagenomes</taxon>
    </lineage>
</organism>
<dbReference type="AlphaFoldDB" id="A0A6C0LWS2"/>
<evidence type="ECO:0000313" key="1">
    <source>
        <dbReference type="EMBL" id="QHU34014.1"/>
    </source>
</evidence>
<protein>
    <submittedName>
        <fullName evidence="1">Uncharacterized protein</fullName>
    </submittedName>
</protein>
<proteinExistence type="predicted"/>